<dbReference type="GO" id="GO:0034473">
    <property type="term" value="P:U1 snRNA 3'-end processing"/>
    <property type="evidence" value="ECO:0007669"/>
    <property type="project" value="TreeGrafter"/>
</dbReference>
<dbReference type="InterPro" id="IPR001247">
    <property type="entry name" value="ExoRNase_PH_dom1"/>
</dbReference>
<dbReference type="GO" id="GO:0071028">
    <property type="term" value="P:nuclear mRNA surveillance"/>
    <property type="evidence" value="ECO:0007669"/>
    <property type="project" value="TreeGrafter"/>
</dbReference>
<dbReference type="GO" id="GO:0016075">
    <property type="term" value="P:rRNA catabolic process"/>
    <property type="evidence" value="ECO:0007669"/>
    <property type="project" value="TreeGrafter"/>
</dbReference>
<evidence type="ECO:0000256" key="4">
    <source>
        <dbReference type="ARBA" id="ARBA00022490"/>
    </source>
</evidence>
<dbReference type="Pfam" id="PF01138">
    <property type="entry name" value="RNase_PH"/>
    <property type="match status" value="1"/>
</dbReference>
<dbReference type="GO" id="GO:0000176">
    <property type="term" value="C:nuclear exosome (RNase complex)"/>
    <property type="evidence" value="ECO:0007669"/>
    <property type="project" value="UniProtKB-ARBA"/>
</dbReference>
<dbReference type="GO" id="GO:0000467">
    <property type="term" value="P:exonucleolytic trimming to generate mature 3'-end of 5.8S rRNA from tricistronic rRNA transcript (SSU-rRNA, 5.8S rRNA, LSU-rRNA)"/>
    <property type="evidence" value="ECO:0007669"/>
    <property type="project" value="TreeGrafter"/>
</dbReference>
<evidence type="ECO:0000259" key="7">
    <source>
        <dbReference type="Pfam" id="PF01138"/>
    </source>
</evidence>
<reference evidence="9" key="1">
    <citation type="submission" date="2015-02" db="EMBL/GenBank/DDBJ databases">
        <authorList>
            <person name="Gon?alves P."/>
        </authorList>
    </citation>
    <scope>NUCLEOTIDE SEQUENCE [LARGE SCALE GENOMIC DNA]</scope>
</reference>
<dbReference type="InterPro" id="IPR050590">
    <property type="entry name" value="Exosome_comp_Rrp42_subfam"/>
</dbReference>
<dbReference type="Gene3D" id="3.30.230.70">
    <property type="entry name" value="GHMP Kinase, N-terminal domain"/>
    <property type="match status" value="1"/>
</dbReference>
<dbReference type="PANTHER" id="PTHR11097">
    <property type="entry name" value="EXOSOME COMPLEX EXONUCLEASE RIBOSOMAL RNA PROCESSING PROTEIN"/>
    <property type="match status" value="1"/>
</dbReference>
<dbReference type="SUPFAM" id="SSF54211">
    <property type="entry name" value="Ribosomal protein S5 domain 2-like"/>
    <property type="match status" value="1"/>
</dbReference>
<comment type="subcellular location">
    <subcellularLocation>
        <location evidence="1">Cytoplasm</location>
    </subcellularLocation>
    <subcellularLocation>
        <location evidence="2">Nucleus</location>
        <location evidence="2">Nucleolus</location>
    </subcellularLocation>
</comment>
<dbReference type="EMBL" id="CENE01000012">
    <property type="protein sequence ID" value="CEQ41173.1"/>
    <property type="molecule type" value="Genomic_DNA"/>
</dbReference>
<evidence type="ECO:0000313" key="8">
    <source>
        <dbReference type="EMBL" id="CEQ41173.1"/>
    </source>
</evidence>
<evidence type="ECO:0000256" key="1">
    <source>
        <dbReference type="ARBA" id="ARBA00004496"/>
    </source>
</evidence>
<keyword evidence="9" id="KW-1185">Reference proteome</keyword>
<sequence>MAATFSLFSPSELSFSSVPLTFSSSLAHPDDDVPLRPDGRLPLQYRDIILQTGVSQAQGALGSAKVVVEDAAGAGGGESTEIWAGVRGEVENVQEGQDGGRVVVSLECAPTALPSLNAELPLHLASLLASLFSTSTLPPSLLGQLTILPQSKAWTLYLDILILSSSGGNVVDLSILAARAALANTRIPVTRSIGFGDDEDEDTAKGEGGAGMTVDEGFSGLVKGGKAGVKAVDFELVDGGESGVRLKDWEDLPVGLTLNLINQLPHLDATVLEQSASTSQLVACFIPSSGAVCGLTQLGEGEIEYARVMPLVQQAGKFAQELARGLNARLRDA</sequence>
<name>A0A0D6EN87_SPOSA</name>
<dbReference type="Proteomes" id="UP000243876">
    <property type="component" value="Unassembled WGS sequence"/>
</dbReference>
<feature type="domain" description="Exoribonuclease phosphorolytic" evidence="7">
    <location>
        <begin position="44"/>
        <end position="188"/>
    </location>
</feature>
<dbReference type="GO" id="GO:0034475">
    <property type="term" value="P:U4 snRNA 3'-end processing"/>
    <property type="evidence" value="ECO:0007669"/>
    <property type="project" value="TreeGrafter"/>
</dbReference>
<evidence type="ECO:0000256" key="5">
    <source>
        <dbReference type="ARBA" id="ARBA00022835"/>
    </source>
</evidence>
<dbReference type="AlphaFoldDB" id="A0A0D6EN87"/>
<organism evidence="8 9">
    <name type="scientific">Sporidiobolus salmonicolor</name>
    <name type="common">Yeast-like fungus</name>
    <name type="synonym">Sporobolomyces salmonicolor</name>
    <dbReference type="NCBI Taxonomy" id="5005"/>
    <lineage>
        <taxon>Eukaryota</taxon>
        <taxon>Fungi</taxon>
        <taxon>Dikarya</taxon>
        <taxon>Basidiomycota</taxon>
        <taxon>Pucciniomycotina</taxon>
        <taxon>Microbotryomycetes</taxon>
        <taxon>Sporidiobolales</taxon>
        <taxon>Sporidiobolaceae</taxon>
        <taxon>Sporobolomyces</taxon>
    </lineage>
</organism>
<evidence type="ECO:0000313" key="9">
    <source>
        <dbReference type="Proteomes" id="UP000243876"/>
    </source>
</evidence>
<dbReference type="GO" id="GO:0005730">
    <property type="term" value="C:nucleolus"/>
    <property type="evidence" value="ECO:0007669"/>
    <property type="project" value="UniProtKB-SubCell"/>
</dbReference>
<evidence type="ECO:0000256" key="2">
    <source>
        <dbReference type="ARBA" id="ARBA00004604"/>
    </source>
</evidence>
<dbReference type="PANTHER" id="PTHR11097:SF8">
    <property type="entry name" value="EXOSOME COMPLEX COMPONENT RRP42"/>
    <property type="match status" value="1"/>
</dbReference>
<proteinExistence type="inferred from homology"/>
<dbReference type="InterPro" id="IPR036345">
    <property type="entry name" value="ExoRNase_PH_dom2_sf"/>
</dbReference>
<accession>A0A0D6EN87</accession>
<keyword evidence="5" id="KW-0271">Exosome</keyword>
<evidence type="ECO:0000256" key="6">
    <source>
        <dbReference type="ARBA" id="ARBA00042523"/>
    </source>
</evidence>
<dbReference type="OrthoDB" id="272245at2759"/>
<dbReference type="GO" id="GO:0034476">
    <property type="term" value="P:U5 snRNA 3'-end processing"/>
    <property type="evidence" value="ECO:0007669"/>
    <property type="project" value="TreeGrafter"/>
</dbReference>
<dbReference type="GO" id="GO:0035925">
    <property type="term" value="F:mRNA 3'-UTR AU-rich region binding"/>
    <property type="evidence" value="ECO:0007669"/>
    <property type="project" value="TreeGrafter"/>
</dbReference>
<dbReference type="GO" id="GO:0000177">
    <property type="term" value="C:cytoplasmic exosome (RNase complex)"/>
    <property type="evidence" value="ECO:0007669"/>
    <property type="project" value="TreeGrafter"/>
</dbReference>
<evidence type="ECO:0000256" key="3">
    <source>
        <dbReference type="ARBA" id="ARBA00006678"/>
    </source>
</evidence>
<dbReference type="GO" id="GO:0071035">
    <property type="term" value="P:nuclear polyadenylation-dependent rRNA catabolic process"/>
    <property type="evidence" value="ECO:0007669"/>
    <property type="project" value="TreeGrafter"/>
</dbReference>
<dbReference type="InterPro" id="IPR020568">
    <property type="entry name" value="Ribosomal_Su5_D2-typ_SF"/>
</dbReference>
<keyword evidence="4" id="KW-0963">Cytoplasm</keyword>
<dbReference type="GO" id="GO:0071038">
    <property type="term" value="P:TRAMP-dependent tRNA surveillance pathway"/>
    <property type="evidence" value="ECO:0007669"/>
    <property type="project" value="TreeGrafter"/>
</dbReference>
<comment type="similarity">
    <text evidence="3">Belongs to the RNase PH family.</text>
</comment>
<dbReference type="SUPFAM" id="SSF55666">
    <property type="entry name" value="Ribonuclease PH domain 2-like"/>
    <property type="match status" value="1"/>
</dbReference>
<dbReference type="InterPro" id="IPR027408">
    <property type="entry name" value="PNPase/RNase_PH_dom_sf"/>
</dbReference>
<gene>
    <name evidence="8" type="primary">SPOSA6832_02865</name>
</gene>
<protein>
    <recommendedName>
        <fullName evidence="6">Ribosomal RNA-processing protein 42</fullName>
    </recommendedName>
</protein>